<dbReference type="AlphaFoldDB" id="A0A2I7SK13"/>
<gene>
    <name evidence="1" type="ORF">C1A40_12695</name>
</gene>
<sequence length="119" mass="13991">MSSDSLLAKANLLLPEILMKYFDLDKHEIKGEALHFYFTELNTIPEEFNGTKLHSKGFFSEATVQDFPIRGKNVYLHIKRRRWLNKQTNEVVHRDWNLVAQGTRMTAEFADFLKEISPY</sequence>
<name>A0A2I7SK13_9FLAO</name>
<evidence type="ECO:0000313" key="2">
    <source>
        <dbReference type="Proteomes" id="UP000236592"/>
    </source>
</evidence>
<organism evidence="1 2">
    <name type="scientific">Pseudotamlana carrageenivorans</name>
    <dbReference type="NCBI Taxonomy" id="2069432"/>
    <lineage>
        <taxon>Bacteria</taxon>
        <taxon>Pseudomonadati</taxon>
        <taxon>Bacteroidota</taxon>
        <taxon>Flavobacteriia</taxon>
        <taxon>Flavobacteriales</taxon>
        <taxon>Flavobacteriaceae</taxon>
        <taxon>Pseudotamlana</taxon>
    </lineage>
</organism>
<dbReference type="RefSeq" id="WP_102996210.1">
    <property type="nucleotide sequence ID" value="NZ_CP025938.1"/>
</dbReference>
<reference evidence="2" key="1">
    <citation type="submission" date="2018-01" db="EMBL/GenBank/DDBJ databases">
        <title>Complete genome of Tamlana sp. UJ94.</title>
        <authorList>
            <person name="Jung J."/>
            <person name="Chung D."/>
            <person name="Bae S.S."/>
            <person name="Baek K."/>
        </authorList>
    </citation>
    <scope>NUCLEOTIDE SEQUENCE [LARGE SCALE GENOMIC DNA]</scope>
    <source>
        <strain evidence="2">UJ94</strain>
    </source>
</reference>
<proteinExistence type="predicted"/>
<keyword evidence="2" id="KW-1185">Reference proteome</keyword>
<dbReference type="OrthoDB" id="1119824at2"/>
<evidence type="ECO:0000313" key="1">
    <source>
        <dbReference type="EMBL" id="AUS06250.1"/>
    </source>
</evidence>
<protein>
    <submittedName>
        <fullName evidence="1">Transposase</fullName>
    </submittedName>
</protein>
<accession>A0A2I7SK13</accession>
<dbReference type="Proteomes" id="UP000236592">
    <property type="component" value="Chromosome"/>
</dbReference>
<dbReference type="KEGG" id="taj:C1A40_12695"/>
<dbReference type="EMBL" id="CP025938">
    <property type="protein sequence ID" value="AUS06250.1"/>
    <property type="molecule type" value="Genomic_DNA"/>
</dbReference>